<dbReference type="Gene3D" id="3.40.50.720">
    <property type="entry name" value="NAD(P)-binding Rossmann-like Domain"/>
    <property type="match status" value="2"/>
</dbReference>
<organism evidence="4 5">
    <name type="scientific">Celeribacter baekdonensis</name>
    <dbReference type="NCBI Taxonomy" id="875171"/>
    <lineage>
        <taxon>Bacteria</taxon>
        <taxon>Pseudomonadati</taxon>
        <taxon>Pseudomonadota</taxon>
        <taxon>Alphaproteobacteria</taxon>
        <taxon>Rhodobacterales</taxon>
        <taxon>Roseobacteraceae</taxon>
        <taxon>Celeribacter</taxon>
    </lineage>
</organism>
<dbReference type="Pfam" id="PF02826">
    <property type="entry name" value="2-Hacid_dh_C"/>
    <property type="match status" value="1"/>
</dbReference>
<gene>
    <name evidence="4" type="ORF">SAMN04488117_11331</name>
</gene>
<evidence type="ECO:0000256" key="1">
    <source>
        <dbReference type="ARBA" id="ARBA00023002"/>
    </source>
</evidence>
<keyword evidence="1" id="KW-0560">Oxidoreductase</keyword>
<dbReference type="OrthoDB" id="9787219at2"/>
<feature type="domain" description="D-isomer specific 2-hydroxyacid dehydrogenase NAD-binding" evidence="3">
    <location>
        <begin position="108"/>
        <end position="278"/>
    </location>
</feature>
<dbReference type="GO" id="GO:0016491">
    <property type="term" value="F:oxidoreductase activity"/>
    <property type="evidence" value="ECO:0007669"/>
    <property type="project" value="UniProtKB-KW"/>
</dbReference>
<protein>
    <submittedName>
        <fullName evidence="4">Phosphoglycerate dehydrogenase</fullName>
    </submittedName>
</protein>
<dbReference type="PANTHER" id="PTHR43333:SF1">
    <property type="entry name" value="D-ISOMER SPECIFIC 2-HYDROXYACID DEHYDROGENASE NAD-BINDING DOMAIN-CONTAINING PROTEIN"/>
    <property type="match status" value="1"/>
</dbReference>
<evidence type="ECO:0000256" key="2">
    <source>
        <dbReference type="ARBA" id="ARBA00023027"/>
    </source>
</evidence>
<sequence>MTGPVVVQQISESFGEALRAHASNPQVIDHLDRDRPWDFPQEAEALVTYPYPSWLSEAGRVPQPRPGLKWVQLFSAGVERFPEWLLDGRMVGCGRGQTSPQIAEFVLAAMLNREKRLNEISARSLTEWVRPEMGTLVGKTLGLIGYGSIGAEIARRALAFDMQIVACRNSPWAEVPKGLTPLAGPAEVLAQSDHAAICVPLTDETRGMVDDAFLAQAKPGLHLINIARGAILDQDALLRAIAAGRIAHATLDVTFPEPLPETHPLWQVPEVHLTPHVSFLGGDHLARFLEKTLANLTTYAQGAPLRDLFDRERGY</sequence>
<accession>A0A1G7S064</accession>
<dbReference type="PANTHER" id="PTHR43333">
    <property type="entry name" value="2-HACID_DH_C DOMAIN-CONTAINING PROTEIN"/>
    <property type="match status" value="1"/>
</dbReference>
<dbReference type="SUPFAM" id="SSF51735">
    <property type="entry name" value="NAD(P)-binding Rossmann-fold domains"/>
    <property type="match status" value="1"/>
</dbReference>
<dbReference type="AlphaFoldDB" id="A0A1G7S064"/>
<evidence type="ECO:0000259" key="3">
    <source>
        <dbReference type="Pfam" id="PF02826"/>
    </source>
</evidence>
<proteinExistence type="predicted"/>
<dbReference type="InterPro" id="IPR036291">
    <property type="entry name" value="NAD(P)-bd_dom_sf"/>
</dbReference>
<dbReference type="RefSeq" id="WP_074646468.1">
    <property type="nucleotide sequence ID" value="NZ_FNBL01000013.1"/>
</dbReference>
<dbReference type="GO" id="GO:0051287">
    <property type="term" value="F:NAD binding"/>
    <property type="evidence" value="ECO:0007669"/>
    <property type="project" value="InterPro"/>
</dbReference>
<evidence type="ECO:0000313" key="4">
    <source>
        <dbReference type="EMBL" id="SDG16422.1"/>
    </source>
</evidence>
<dbReference type="InterPro" id="IPR006140">
    <property type="entry name" value="D-isomer_DH_NAD-bd"/>
</dbReference>
<reference evidence="4 5" key="1">
    <citation type="submission" date="2016-10" db="EMBL/GenBank/DDBJ databases">
        <authorList>
            <person name="de Groot N.N."/>
        </authorList>
    </citation>
    <scope>NUCLEOTIDE SEQUENCE [LARGE SCALE GENOMIC DNA]</scope>
    <source>
        <strain evidence="4 5">DSM 27375</strain>
    </source>
</reference>
<dbReference type="EMBL" id="FNBL01000013">
    <property type="protein sequence ID" value="SDG16422.1"/>
    <property type="molecule type" value="Genomic_DNA"/>
</dbReference>
<dbReference type="Proteomes" id="UP000182284">
    <property type="component" value="Unassembled WGS sequence"/>
</dbReference>
<name>A0A1G7S064_9RHOB</name>
<keyword evidence="2" id="KW-0520">NAD</keyword>
<evidence type="ECO:0000313" key="5">
    <source>
        <dbReference type="Proteomes" id="UP000182284"/>
    </source>
</evidence>